<dbReference type="Gene3D" id="3.40.50.150">
    <property type="entry name" value="Vaccinia Virus protein VP39"/>
    <property type="match status" value="1"/>
</dbReference>
<sequence>MMHDSPDAYDAICEKWCAQRSASPVNRCVAEFAQSIARGGQVLDIGCGGGDPIDRYLSGQGLQVTGIDRSASMIEKARALRLPGARFIVADVLEFAPESACDAVIAFDSLWHVPHAKQRSLYARLSAWLKPGGGLLFTHGKAGGEIHGEMFGQTFYYSALDVGEVRALLEDAGLTIERCEVDYREATTGERDLLVVARKAAR</sequence>
<protein>
    <submittedName>
        <fullName evidence="4">Class I SAM-dependent methyltransferase</fullName>
    </submittedName>
</protein>
<dbReference type="GO" id="GO:0032259">
    <property type="term" value="P:methylation"/>
    <property type="evidence" value="ECO:0007669"/>
    <property type="project" value="UniProtKB-KW"/>
</dbReference>
<dbReference type="Pfam" id="PF13649">
    <property type="entry name" value="Methyltransf_25"/>
    <property type="match status" value="1"/>
</dbReference>
<dbReference type="GO" id="GO:0008168">
    <property type="term" value="F:methyltransferase activity"/>
    <property type="evidence" value="ECO:0007669"/>
    <property type="project" value="UniProtKB-KW"/>
</dbReference>
<reference evidence="4" key="1">
    <citation type="submission" date="2020-10" db="EMBL/GenBank/DDBJ databases">
        <authorList>
            <person name="Gilroy R."/>
        </authorList>
    </citation>
    <scope>NUCLEOTIDE SEQUENCE</scope>
    <source>
        <strain evidence="4">ChiHile30-977</strain>
    </source>
</reference>
<dbReference type="EMBL" id="DVFI01000060">
    <property type="protein sequence ID" value="HIQ62743.1"/>
    <property type="molecule type" value="Genomic_DNA"/>
</dbReference>
<gene>
    <name evidence="4" type="ORF">IAA66_04045</name>
</gene>
<dbReference type="InterPro" id="IPR029063">
    <property type="entry name" value="SAM-dependent_MTases_sf"/>
</dbReference>
<dbReference type="PANTHER" id="PTHR43861">
    <property type="entry name" value="TRANS-ACONITATE 2-METHYLTRANSFERASE-RELATED"/>
    <property type="match status" value="1"/>
</dbReference>
<evidence type="ECO:0000256" key="1">
    <source>
        <dbReference type="ARBA" id="ARBA00022603"/>
    </source>
</evidence>
<evidence type="ECO:0000259" key="3">
    <source>
        <dbReference type="Pfam" id="PF13649"/>
    </source>
</evidence>
<evidence type="ECO:0000313" key="5">
    <source>
        <dbReference type="Proteomes" id="UP000886819"/>
    </source>
</evidence>
<reference evidence="4" key="2">
    <citation type="journal article" date="2021" name="PeerJ">
        <title>Extensive microbial diversity within the chicken gut microbiome revealed by metagenomics and culture.</title>
        <authorList>
            <person name="Gilroy R."/>
            <person name="Ravi A."/>
            <person name="Getino M."/>
            <person name="Pursley I."/>
            <person name="Horton D.L."/>
            <person name="Alikhan N.F."/>
            <person name="Baker D."/>
            <person name="Gharbi K."/>
            <person name="Hall N."/>
            <person name="Watson M."/>
            <person name="Adriaenssens E.M."/>
            <person name="Foster-Nyarko E."/>
            <person name="Jarju S."/>
            <person name="Secka A."/>
            <person name="Antonio M."/>
            <person name="Oren A."/>
            <person name="Chaudhuri R.R."/>
            <person name="La Ragione R."/>
            <person name="Hildebrand F."/>
            <person name="Pallen M.J."/>
        </authorList>
    </citation>
    <scope>NUCLEOTIDE SEQUENCE</scope>
    <source>
        <strain evidence="4">ChiHile30-977</strain>
    </source>
</reference>
<feature type="domain" description="Methyltransferase" evidence="3">
    <location>
        <begin position="42"/>
        <end position="133"/>
    </location>
</feature>
<dbReference type="SUPFAM" id="SSF53335">
    <property type="entry name" value="S-adenosyl-L-methionine-dependent methyltransferases"/>
    <property type="match status" value="1"/>
</dbReference>
<evidence type="ECO:0000256" key="2">
    <source>
        <dbReference type="ARBA" id="ARBA00022679"/>
    </source>
</evidence>
<comment type="caution">
    <text evidence="4">The sequence shown here is derived from an EMBL/GenBank/DDBJ whole genome shotgun (WGS) entry which is preliminary data.</text>
</comment>
<organism evidence="4 5">
    <name type="scientific">Candidatus Avichristensenella intestinipullorum</name>
    <dbReference type="NCBI Taxonomy" id="2840693"/>
    <lineage>
        <taxon>Bacteria</taxon>
        <taxon>Bacillati</taxon>
        <taxon>Bacillota</taxon>
        <taxon>Clostridia</taxon>
        <taxon>Candidatus Avichristensenella</taxon>
    </lineage>
</organism>
<dbReference type="CDD" id="cd02440">
    <property type="entry name" value="AdoMet_MTases"/>
    <property type="match status" value="1"/>
</dbReference>
<keyword evidence="1 4" id="KW-0489">Methyltransferase</keyword>
<dbReference type="InterPro" id="IPR041698">
    <property type="entry name" value="Methyltransf_25"/>
</dbReference>
<dbReference type="AlphaFoldDB" id="A0A9D0YXR1"/>
<keyword evidence="2" id="KW-0808">Transferase</keyword>
<name>A0A9D0YXR1_9FIRM</name>
<evidence type="ECO:0000313" key="4">
    <source>
        <dbReference type="EMBL" id="HIQ62743.1"/>
    </source>
</evidence>
<accession>A0A9D0YXR1</accession>
<dbReference type="Proteomes" id="UP000886819">
    <property type="component" value="Unassembled WGS sequence"/>
</dbReference>
<dbReference type="PANTHER" id="PTHR43861:SF1">
    <property type="entry name" value="TRANS-ACONITATE 2-METHYLTRANSFERASE"/>
    <property type="match status" value="1"/>
</dbReference>
<proteinExistence type="predicted"/>